<keyword evidence="3" id="KW-1185">Reference proteome</keyword>
<geneLocation type="plasmid" evidence="2 3">
    <name>p2</name>
</geneLocation>
<keyword evidence="1" id="KW-0812">Transmembrane</keyword>
<evidence type="ECO:0000313" key="3">
    <source>
        <dbReference type="Proteomes" id="UP000682802"/>
    </source>
</evidence>
<protein>
    <recommendedName>
        <fullName evidence="4">GIY-YIG nuclease family protein</fullName>
    </recommendedName>
</protein>
<evidence type="ECO:0000256" key="1">
    <source>
        <dbReference type="SAM" id="Phobius"/>
    </source>
</evidence>
<proteinExistence type="predicted"/>
<keyword evidence="2" id="KW-0614">Plasmid</keyword>
<gene>
    <name evidence="2" type="ORF">KM029_26650</name>
</gene>
<organism evidence="2 3">
    <name type="scientific">Flammeovirga kamogawensis</name>
    <dbReference type="NCBI Taxonomy" id="373891"/>
    <lineage>
        <taxon>Bacteria</taxon>
        <taxon>Pseudomonadati</taxon>
        <taxon>Bacteroidota</taxon>
        <taxon>Cytophagia</taxon>
        <taxon>Cytophagales</taxon>
        <taxon>Flammeovirgaceae</taxon>
        <taxon>Flammeovirga</taxon>
    </lineage>
</organism>
<sequence length="178" mass="20688">MDNSTFFKMMFVISLLPLFVAFLIWNERRIKILEEIEESEVGEIKETPIGIHGSRHVKSRKDKIREAKVQKLFEEGHLKEIVYLYTLEITLKSGMKLGKVGIANDTHHRSSQYGTSIKSIKVIENIPYPSRREAYIQEQMFHDVNKRYGAKYYGNCGGITNGGTEMYYLQEVKYLKSI</sequence>
<keyword evidence="1" id="KW-1133">Transmembrane helix</keyword>
<dbReference type="EMBL" id="CP076131">
    <property type="protein sequence ID" value="QWG10789.1"/>
    <property type="molecule type" value="Genomic_DNA"/>
</dbReference>
<name>A0ABX8H4Z6_9BACT</name>
<evidence type="ECO:0008006" key="4">
    <source>
        <dbReference type="Google" id="ProtNLM"/>
    </source>
</evidence>
<dbReference type="RefSeq" id="WP_144077380.1">
    <property type="nucleotide sequence ID" value="NZ_CP076131.1"/>
</dbReference>
<reference evidence="2 3" key="1">
    <citation type="submission" date="2021-05" db="EMBL/GenBank/DDBJ databases">
        <title>Comparative genomic studies on the polysaccharide-degrading batcterial strains of the Flammeovirga genus.</title>
        <authorList>
            <person name="Zewei F."/>
            <person name="Zheng Z."/>
            <person name="Yu L."/>
            <person name="Ruyue G."/>
            <person name="Yanhong M."/>
            <person name="Yuanyuan C."/>
            <person name="Jingyan G."/>
            <person name="Wenjun H."/>
        </authorList>
    </citation>
    <scope>NUCLEOTIDE SEQUENCE [LARGE SCALE GENOMIC DNA]</scope>
    <source>
        <strain evidence="2 3">YS10</strain>
        <plasmid evidence="2 3">p2</plasmid>
    </source>
</reference>
<evidence type="ECO:0000313" key="2">
    <source>
        <dbReference type="EMBL" id="QWG10789.1"/>
    </source>
</evidence>
<dbReference type="Proteomes" id="UP000682802">
    <property type="component" value="Plasmid p2"/>
</dbReference>
<feature type="transmembrane region" description="Helical" evidence="1">
    <location>
        <begin position="6"/>
        <end position="25"/>
    </location>
</feature>
<accession>A0ABX8H4Z6</accession>
<keyword evidence="1" id="KW-0472">Membrane</keyword>